<reference evidence="2 3" key="1">
    <citation type="journal article" date="2012" name="MBio">
        <title>De novo assembly of the Pneumocystis jirovecii genome from a single bronchoalveolar lavage fluid specimen from a patient.</title>
        <authorList>
            <person name="Cisse O.H."/>
            <person name="Pagni M."/>
            <person name="Hauser P.M."/>
        </authorList>
    </citation>
    <scope>NUCLEOTIDE SEQUENCE [LARGE SCALE GENOMIC DNA]</scope>
    <source>
        <strain evidence="2 3">SE8</strain>
    </source>
</reference>
<name>L0PA87_PNEJI</name>
<dbReference type="InParanoid" id="L0PA87"/>
<dbReference type="InterPro" id="IPR018846">
    <property type="entry name" value="Beta-prop_RSE1/DDB1/CPSF1_1st"/>
</dbReference>
<dbReference type="Pfam" id="PF10433">
    <property type="entry name" value="Beta-prop_RSE1_1st"/>
    <property type="match status" value="1"/>
</dbReference>
<protein>
    <recommendedName>
        <fullName evidence="1">RSE1/DDB1/CPSF1 first beta-propeller domain-containing protein</fullName>
    </recommendedName>
</protein>
<evidence type="ECO:0000313" key="3">
    <source>
        <dbReference type="Proteomes" id="UP000010422"/>
    </source>
</evidence>
<dbReference type="InterPro" id="IPR015943">
    <property type="entry name" value="WD40/YVTN_repeat-like_dom_sf"/>
</dbReference>
<dbReference type="Proteomes" id="UP000010422">
    <property type="component" value="Unassembled WGS sequence"/>
</dbReference>
<evidence type="ECO:0000313" key="2">
    <source>
        <dbReference type="EMBL" id="CCJ28535.1"/>
    </source>
</evidence>
<dbReference type="Gene3D" id="2.130.10.10">
    <property type="entry name" value="YVTN repeat-like/Quinoprotein amine dehydrogenase"/>
    <property type="match status" value="1"/>
</dbReference>
<dbReference type="PANTHER" id="PTHR10644">
    <property type="entry name" value="DNA REPAIR/RNA PROCESSING CPSF FAMILY"/>
    <property type="match status" value="1"/>
</dbReference>
<dbReference type="EMBL" id="CAKM01000082">
    <property type="protein sequence ID" value="CCJ28535.1"/>
    <property type="molecule type" value="Genomic_DNA"/>
</dbReference>
<accession>L0PA87</accession>
<dbReference type="InterPro" id="IPR050358">
    <property type="entry name" value="RSE1/DDB1/CFT1"/>
</dbReference>
<feature type="domain" description="RSE1/DDB1/CPSF1 first beta-propeller" evidence="1">
    <location>
        <begin position="12"/>
        <end position="134"/>
    </location>
</feature>
<gene>
    <name evidence="2" type="ORF">PNEJI1_002213</name>
</gene>
<organism evidence="3">
    <name type="scientific">Pneumocystis jirovecii</name>
    <name type="common">Human pneumocystis pneumonia agent</name>
    <dbReference type="NCBI Taxonomy" id="42068"/>
    <lineage>
        <taxon>Eukaryota</taxon>
        <taxon>Fungi</taxon>
        <taxon>Dikarya</taxon>
        <taxon>Ascomycota</taxon>
        <taxon>Taphrinomycotina</taxon>
        <taxon>Pneumocystomycetes</taxon>
        <taxon>Pneumocystaceae</taxon>
        <taxon>Pneumocystis</taxon>
    </lineage>
</organism>
<sequence>MAYVVSAHKASSVKYAVKSYFLEPENPSLVIANRIEIYTLSTQGLKHAHEFTINGKVSAILSYKPHIGSDTDHLFIVTEECVYFTLSWDRIKNRLCNEILIKDVFDPSLRTTDCGHLSIIDPDYRAIALKISKK</sequence>
<comment type="caution">
    <text evidence="2">The sequence shown here is derived from an EMBL/GenBank/DDBJ whole genome shotgun (WGS) entry which is preliminary data.</text>
</comment>
<proteinExistence type="predicted"/>
<dbReference type="VEuPathDB" id="FungiDB:PNEJI1_002213"/>
<dbReference type="STRING" id="1209962.L0PA87"/>
<evidence type="ECO:0000259" key="1">
    <source>
        <dbReference type="Pfam" id="PF10433"/>
    </source>
</evidence>
<dbReference type="AlphaFoldDB" id="L0PA87"/>